<dbReference type="EMBL" id="BGZK01000824">
    <property type="protein sequence ID" value="GBP61851.1"/>
    <property type="molecule type" value="Genomic_DNA"/>
</dbReference>
<comment type="caution">
    <text evidence="2">The sequence shown here is derived from an EMBL/GenBank/DDBJ whole genome shotgun (WGS) entry which is preliminary data.</text>
</comment>
<sequence>MRFNTLGRRARPPPVGRSPRPAHVNRIVIYHFGLSRARRPAARLVRCACAPIDLSFCFEITYHTRLSDNENRVDGTPSI</sequence>
<gene>
    <name evidence="2" type="ORF">EVAR_97293_1</name>
</gene>
<keyword evidence="3" id="KW-1185">Reference proteome</keyword>
<evidence type="ECO:0000256" key="1">
    <source>
        <dbReference type="SAM" id="MobiDB-lite"/>
    </source>
</evidence>
<feature type="region of interest" description="Disordered" evidence="1">
    <location>
        <begin position="1"/>
        <end position="21"/>
    </location>
</feature>
<dbReference type="Proteomes" id="UP000299102">
    <property type="component" value="Unassembled WGS sequence"/>
</dbReference>
<organism evidence="2 3">
    <name type="scientific">Eumeta variegata</name>
    <name type="common">Bagworm moth</name>
    <name type="synonym">Eumeta japonica</name>
    <dbReference type="NCBI Taxonomy" id="151549"/>
    <lineage>
        <taxon>Eukaryota</taxon>
        <taxon>Metazoa</taxon>
        <taxon>Ecdysozoa</taxon>
        <taxon>Arthropoda</taxon>
        <taxon>Hexapoda</taxon>
        <taxon>Insecta</taxon>
        <taxon>Pterygota</taxon>
        <taxon>Neoptera</taxon>
        <taxon>Endopterygota</taxon>
        <taxon>Lepidoptera</taxon>
        <taxon>Glossata</taxon>
        <taxon>Ditrysia</taxon>
        <taxon>Tineoidea</taxon>
        <taxon>Psychidae</taxon>
        <taxon>Oiketicinae</taxon>
        <taxon>Eumeta</taxon>
    </lineage>
</organism>
<proteinExistence type="predicted"/>
<dbReference type="AlphaFoldDB" id="A0A4C1XD83"/>
<reference evidence="2 3" key="1">
    <citation type="journal article" date="2019" name="Commun. Biol.">
        <title>The bagworm genome reveals a unique fibroin gene that provides high tensile strength.</title>
        <authorList>
            <person name="Kono N."/>
            <person name="Nakamura H."/>
            <person name="Ohtoshi R."/>
            <person name="Tomita M."/>
            <person name="Numata K."/>
            <person name="Arakawa K."/>
        </authorList>
    </citation>
    <scope>NUCLEOTIDE SEQUENCE [LARGE SCALE GENOMIC DNA]</scope>
</reference>
<evidence type="ECO:0000313" key="2">
    <source>
        <dbReference type="EMBL" id="GBP61851.1"/>
    </source>
</evidence>
<protein>
    <submittedName>
        <fullName evidence="2">Uncharacterized protein</fullName>
    </submittedName>
</protein>
<evidence type="ECO:0000313" key="3">
    <source>
        <dbReference type="Proteomes" id="UP000299102"/>
    </source>
</evidence>
<accession>A0A4C1XD83</accession>
<name>A0A4C1XD83_EUMVA</name>